<organism evidence="5 6">
    <name type="scientific">Xyrichtys novacula</name>
    <name type="common">Pearly razorfish</name>
    <name type="synonym">Hemipteronotus novacula</name>
    <dbReference type="NCBI Taxonomy" id="13765"/>
    <lineage>
        <taxon>Eukaryota</taxon>
        <taxon>Metazoa</taxon>
        <taxon>Chordata</taxon>
        <taxon>Craniata</taxon>
        <taxon>Vertebrata</taxon>
        <taxon>Euteleostomi</taxon>
        <taxon>Actinopterygii</taxon>
        <taxon>Neopterygii</taxon>
        <taxon>Teleostei</taxon>
        <taxon>Neoteleostei</taxon>
        <taxon>Acanthomorphata</taxon>
        <taxon>Eupercaria</taxon>
        <taxon>Labriformes</taxon>
        <taxon>Labridae</taxon>
        <taxon>Xyrichtys</taxon>
    </lineage>
</organism>
<keyword evidence="3" id="KW-0560">Oxidoreductase</keyword>
<evidence type="ECO:0000259" key="4">
    <source>
        <dbReference type="PROSITE" id="PS50235"/>
    </source>
</evidence>
<evidence type="ECO:0000313" key="6">
    <source>
        <dbReference type="Proteomes" id="UP001178508"/>
    </source>
</evidence>
<evidence type="ECO:0000313" key="5">
    <source>
        <dbReference type="EMBL" id="CAJ1072012.1"/>
    </source>
</evidence>
<gene>
    <name evidence="5" type="ORF">XNOV1_A028911</name>
</gene>
<reference evidence="5" key="1">
    <citation type="submission" date="2023-08" db="EMBL/GenBank/DDBJ databases">
        <authorList>
            <person name="Alioto T."/>
            <person name="Alioto T."/>
            <person name="Gomez Garrido J."/>
        </authorList>
    </citation>
    <scope>NUCLEOTIDE SEQUENCE</scope>
</reference>
<sequence>MSQNGHYISSGLHPDVDPPTAGDLWLNYNDSMVTRENVCQRLEESAYLLFYEKMAELRGQVTAVVRVAAMWLRPTVLLGLVGCRGVVRSMCAQVSDWQSAKTIYEFSANDIDGNEVSLEKYRGFVCIIVNVASK</sequence>
<dbReference type="PROSITE" id="PS50235">
    <property type="entry name" value="USP_3"/>
    <property type="match status" value="1"/>
</dbReference>
<evidence type="ECO:0000256" key="2">
    <source>
        <dbReference type="ARBA" id="ARBA00022559"/>
    </source>
</evidence>
<name>A0AAV1GER5_XYRNO</name>
<feature type="domain" description="USP" evidence="4">
    <location>
        <begin position="1"/>
        <end position="54"/>
    </location>
</feature>
<dbReference type="InterPro" id="IPR036249">
    <property type="entry name" value="Thioredoxin-like_sf"/>
</dbReference>
<keyword evidence="2 5" id="KW-0575">Peroxidase</keyword>
<comment type="similarity">
    <text evidence="1">Belongs to the glutathione peroxidase family.</text>
</comment>
<accession>A0AAV1GER5</accession>
<dbReference type="AlphaFoldDB" id="A0AAV1GER5"/>
<dbReference type="InterPro" id="IPR028889">
    <property type="entry name" value="USP"/>
</dbReference>
<dbReference type="Proteomes" id="UP001178508">
    <property type="component" value="Chromosome 14"/>
</dbReference>
<dbReference type="InterPro" id="IPR038765">
    <property type="entry name" value="Papain-like_cys_pep_sf"/>
</dbReference>
<dbReference type="GO" id="GO:0006979">
    <property type="term" value="P:response to oxidative stress"/>
    <property type="evidence" value="ECO:0007669"/>
    <property type="project" value="InterPro"/>
</dbReference>
<dbReference type="Gene3D" id="3.90.70.10">
    <property type="entry name" value="Cysteine proteinases"/>
    <property type="match status" value="1"/>
</dbReference>
<dbReference type="Pfam" id="PF00255">
    <property type="entry name" value="GSHPx"/>
    <property type="match status" value="1"/>
</dbReference>
<protein>
    <submittedName>
        <fullName evidence="5">PREDICTED: phospholipid hydroperoxide glutathione peroxidase, mitochondrial-like</fullName>
    </submittedName>
</protein>
<dbReference type="InterPro" id="IPR000889">
    <property type="entry name" value="Glutathione_peroxidase"/>
</dbReference>
<dbReference type="Gene3D" id="3.40.30.10">
    <property type="entry name" value="Glutaredoxin"/>
    <property type="match status" value="1"/>
</dbReference>
<keyword evidence="6" id="KW-1185">Reference proteome</keyword>
<dbReference type="SUPFAM" id="SSF54001">
    <property type="entry name" value="Cysteine proteinases"/>
    <property type="match status" value="1"/>
</dbReference>
<dbReference type="SUPFAM" id="SSF52833">
    <property type="entry name" value="Thioredoxin-like"/>
    <property type="match status" value="1"/>
</dbReference>
<dbReference type="PROSITE" id="PS51355">
    <property type="entry name" value="GLUTATHIONE_PEROXID_3"/>
    <property type="match status" value="1"/>
</dbReference>
<evidence type="ECO:0000256" key="1">
    <source>
        <dbReference type="ARBA" id="ARBA00006926"/>
    </source>
</evidence>
<evidence type="ECO:0000256" key="3">
    <source>
        <dbReference type="ARBA" id="ARBA00023002"/>
    </source>
</evidence>
<dbReference type="EMBL" id="OY660877">
    <property type="protein sequence ID" value="CAJ1072012.1"/>
    <property type="molecule type" value="Genomic_DNA"/>
</dbReference>
<dbReference type="GO" id="GO:0004601">
    <property type="term" value="F:peroxidase activity"/>
    <property type="evidence" value="ECO:0007669"/>
    <property type="project" value="UniProtKB-KW"/>
</dbReference>
<proteinExistence type="inferred from homology"/>